<dbReference type="GO" id="GO:0016020">
    <property type="term" value="C:membrane"/>
    <property type="evidence" value="ECO:0007669"/>
    <property type="project" value="UniProtKB-SubCell"/>
</dbReference>
<dbReference type="RefSeq" id="WP_107684788.1">
    <property type="nucleotide sequence ID" value="NZ_PZKL01000045.1"/>
</dbReference>
<dbReference type="PANTHER" id="PTHR30332:SF24">
    <property type="entry name" value="SECRETIN GSPD-RELATED"/>
    <property type="match status" value="1"/>
</dbReference>
<evidence type="ECO:0000256" key="6">
    <source>
        <dbReference type="SAM" id="SignalP"/>
    </source>
</evidence>
<organism evidence="8 9">
    <name type="scientific">Aeromonas veronii</name>
    <dbReference type="NCBI Taxonomy" id="654"/>
    <lineage>
        <taxon>Bacteria</taxon>
        <taxon>Pseudomonadati</taxon>
        <taxon>Pseudomonadota</taxon>
        <taxon>Gammaproteobacteria</taxon>
        <taxon>Aeromonadales</taxon>
        <taxon>Aeromonadaceae</taxon>
        <taxon>Aeromonas</taxon>
    </lineage>
</organism>
<comment type="subcellular location">
    <subcellularLocation>
        <location evidence="1">Membrane</location>
    </subcellularLocation>
</comment>
<name>A0A2T4MXH2_AERVE</name>
<evidence type="ECO:0000313" key="9">
    <source>
        <dbReference type="Proteomes" id="UP000241986"/>
    </source>
</evidence>
<feature type="domain" description="Type II/III secretion system secretin-like" evidence="7">
    <location>
        <begin position="380"/>
        <end position="519"/>
    </location>
</feature>
<feature type="signal peptide" evidence="6">
    <location>
        <begin position="1"/>
        <end position="24"/>
    </location>
</feature>
<dbReference type="PANTHER" id="PTHR30332">
    <property type="entry name" value="PROBABLE GENERAL SECRETION PATHWAY PROTEIN D"/>
    <property type="match status" value="1"/>
</dbReference>
<dbReference type="InterPro" id="IPR050810">
    <property type="entry name" value="Bact_Secretion_Sys_Channel"/>
</dbReference>
<evidence type="ECO:0000256" key="2">
    <source>
        <dbReference type="ARBA" id="ARBA00022729"/>
    </source>
</evidence>
<dbReference type="Pfam" id="PF00263">
    <property type="entry name" value="Secretin"/>
    <property type="match status" value="1"/>
</dbReference>
<keyword evidence="3" id="KW-0472">Membrane</keyword>
<evidence type="ECO:0000256" key="5">
    <source>
        <dbReference type="SAM" id="MobiDB-lite"/>
    </source>
</evidence>
<comment type="similarity">
    <text evidence="4">Belongs to the bacterial secretin family.</text>
</comment>
<feature type="compositionally biased region" description="Low complexity" evidence="5">
    <location>
        <begin position="244"/>
        <end position="253"/>
    </location>
</feature>
<gene>
    <name evidence="8" type="ORF">DAA48_22255</name>
</gene>
<dbReference type="AlphaFoldDB" id="A0A2T4MXH2"/>
<feature type="chain" id="PRO_5015710332" description="Type II/III secretion system secretin-like domain-containing protein" evidence="6">
    <location>
        <begin position="25"/>
        <end position="553"/>
    </location>
</feature>
<evidence type="ECO:0000256" key="4">
    <source>
        <dbReference type="RuleBase" id="RU004003"/>
    </source>
</evidence>
<dbReference type="InterPro" id="IPR004846">
    <property type="entry name" value="T2SS/T3SS_dom"/>
</dbReference>
<evidence type="ECO:0000259" key="7">
    <source>
        <dbReference type="Pfam" id="PF00263"/>
    </source>
</evidence>
<feature type="region of interest" description="Disordered" evidence="5">
    <location>
        <begin position="223"/>
        <end position="253"/>
    </location>
</feature>
<dbReference type="GO" id="GO:0015627">
    <property type="term" value="C:type II protein secretion system complex"/>
    <property type="evidence" value="ECO:0007669"/>
    <property type="project" value="TreeGrafter"/>
</dbReference>
<protein>
    <recommendedName>
        <fullName evidence="7">Type II/III secretion system secretin-like domain-containing protein</fullName>
    </recommendedName>
</protein>
<dbReference type="PROSITE" id="PS51257">
    <property type="entry name" value="PROKAR_LIPOPROTEIN"/>
    <property type="match status" value="1"/>
</dbReference>
<accession>A0A2T4MXH2</accession>
<evidence type="ECO:0000256" key="3">
    <source>
        <dbReference type="ARBA" id="ARBA00023136"/>
    </source>
</evidence>
<evidence type="ECO:0000313" key="8">
    <source>
        <dbReference type="EMBL" id="PTH79156.1"/>
    </source>
</evidence>
<dbReference type="EMBL" id="PZKL01000045">
    <property type="protein sequence ID" value="PTH79156.1"/>
    <property type="molecule type" value="Genomic_DNA"/>
</dbReference>
<reference evidence="8 9" key="1">
    <citation type="submission" date="2018-03" db="EMBL/GenBank/DDBJ databases">
        <title>Aeromonas veronii whole genome sequencing and analysis.</title>
        <authorList>
            <person name="Xie H."/>
            <person name="Liu T."/>
            <person name="Wang K."/>
        </authorList>
    </citation>
    <scope>NUCLEOTIDE SEQUENCE [LARGE SCALE GENOMIC DNA]</scope>
    <source>
        <strain evidence="8 9">XH.VA.1</strain>
    </source>
</reference>
<keyword evidence="2 6" id="KW-0732">Signal</keyword>
<comment type="caution">
    <text evidence="8">The sequence shown here is derived from an EMBL/GenBank/DDBJ whole genome shotgun (WGS) entry which is preliminary data.</text>
</comment>
<proteinExistence type="inferred from homology"/>
<dbReference type="GO" id="GO:0009306">
    <property type="term" value="P:protein secretion"/>
    <property type="evidence" value="ECO:0007669"/>
    <property type="project" value="InterPro"/>
</dbReference>
<sequence>MKNNKTILGALVPLIMMMSGCATQTMDQAESEFDSTSEDASSRLSIHKRMSESATAVSEVNELYIAGGAIKINNHGELPSFFHKRVVFNQLDPISFQEMIGMISSDVKARINLSSDAISFLEGKNASGNTEKKSSSPTPVDSSTAAALEPMVANDIDFAGLGLVGSNLTFSLEHSGTVASLLDTITSKANLFWRWEKDHIEIFRSETKSFVFDADDVVTEFNAQTNSSQEATSEGATSSGGGSSSKHGTSVSSKPVSIYDELDSAIKSMVSPSGTYSISRSMGDVTVTDTPKNLERIQSYIEDMNRSINKRIAIRAEVYEITSDDDGNFGIDWNAVNTGSSRFSMSMNTAFNSSTTPNMSLGIIDSGSNYNGTKAFVNMLNKQVKTSLVTSASVFTTNGQPVPVQVADQKSYLKQISVESDATTGAKTYSMEPGVVMSGFSMSVNPRVMSDGKVSMRFAVDMSQLNEIVDFSVGDKDDGSKIQLPDKTSKNFVQRVTVGSGQTMMIAGFERAEVNAKTTSLAGKNSWFAGGSRSGGNKKVMTMILLTPYIMAK</sequence>
<evidence type="ECO:0000256" key="1">
    <source>
        <dbReference type="ARBA" id="ARBA00004370"/>
    </source>
</evidence>
<dbReference type="Proteomes" id="UP000241986">
    <property type="component" value="Unassembled WGS sequence"/>
</dbReference>